<proteinExistence type="predicted"/>
<organism evidence="1 2">
    <name type="scientific">Paenibacillus dokdonensis</name>
    <dbReference type="NCBI Taxonomy" id="2567944"/>
    <lineage>
        <taxon>Bacteria</taxon>
        <taxon>Bacillati</taxon>
        <taxon>Bacillota</taxon>
        <taxon>Bacilli</taxon>
        <taxon>Bacillales</taxon>
        <taxon>Paenibacillaceae</taxon>
        <taxon>Paenibacillus</taxon>
    </lineage>
</organism>
<reference evidence="1 2" key="1">
    <citation type="submission" date="2023-03" db="EMBL/GenBank/DDBJ databases">
        <title>Bacillus Genome Sequencing.</title>
        <authorList>
            <person name="Dunlap C."/>
        </authorList>
    </citation>
    <scope>NUCLEOTIDE SEQUENCE [LARGE SCALE GENOMIC DNA]</scope>
    <source>
        <strain evidence="1 2">BD-525</strain>
    </source>
</reference>
<sequence length="66" mass="7311">MAKTKRGRILWSLPSRGRGTCPVCDSKRIKLLYTRTTTDGSSLKVCKKCFNAVQERVDAAAVHGKD</sequence>
<evidence type="ECO:0000313" key="2">
    <source>
        <dbReference type="Proteomes" id="UP001344632"/>
    </source>
</evidence>
<dbReference type="Proteomes" id="UP001344632">
    <property type="component" value="Unassembled WGS sequence"/>
</dbReference>
<evidence type="ECO:0000313" key="1">
    <source>
        <dbReference type="EMBL" id="MEC0240729.1"/>
    </source>
</evidence>
<gene>
    <name evidence="1" type="ORF">P4H66_12810</name>
</gene>
<dbReference type="EMBL" id="JARLKZ010000008">
    <property type="protein sequence ID" value="MEC0240729.1"/>
    <property type="molecule type" value="Genomic_DNA"/>
</dbReference>
<name>A0ABU6GLV7_9BACL</name>
<protein>
    <submittedName>
        <fullName evidence="1">Uncharacterized protein</fullName>
    </submittedName>
</protein>
<comment type="caution">
    <text evidence="1">The sequence shown here is derived from an EMBL/GenBank/DDBJ whole genome shotgun (WGS) entry which is preliminary data.</text>
</comment>
<accession>A0ABU6GLV7</accession>
<dbReference type="RefSeq" id="WP_326088499.1">
    <property type="nucleotide sequence ID" value="NZ_JARLKZ010000008.1"/>
</dbReference>
<keyword evidence="2" id="KW-1185">Reference proteome</keyword>